<dbReference type="PRINTS" id="PR00778">
    <property type="entry name" value="HTHARSR"/>
</dbReference>
<dbReference type="PANTHER" id="PTHR33154:SF33">
    <property type="entry name" value="TRANSCRIPTIONAL REPRESSOR SDPR"/>
    <property type="match status" value="1"/>
</dbReference>
<proteinExistence type="predicted"/>
<evidence type="ECO:0000313" key="6">
    <source>
        <dbReference type="Proteomes" id="UP000002892"/>
    </source>
</evidence>
<dbReference type="InterPro" id="IPR051081">
    <property type="entry name" value="HTH_MetalResp_TranReg"/>
</dbReference>
<dbReference type="Proteomes" id="UP000002892">
    <property type="component" value="Chromosome"/>
</dbReference>
<dbReference type="InterPro" id="IPR018656">
    <property type="entry name" value="DUF2087"/>
</dbReference>
<evidence type="ECO:0000256" key="1">
    <source>
        <dbReference type="ARBA" id="ARBA00023015"/>
    </source>
</evidence>
<dbReference type="OrthoDB" id="9798835at2"/>
<evidence type="ECO:0000259" key="4">
    <source>
        <dbReference type="PROSITE" id="PS50987"/>
    </source>
</evidence>
<sequence length="202" mass="23960">MQLNRIINFHKALSDPTRIRILAILAKEPHHGQALAERLGITPSTITHHMARLRDAGLVKTRREKNTIYFSLEEMTLQQDAQATINVILEPANNRLMKIEWEASILDSLEKERDGVLRNFFTPDGKLKQIPVQHKKKRFVLERMLEGLVVGRKYSEKEINEHIKNFYPDYATIRREFIIYRYMYRDNGIYEMNPPELWKRED</sequence>
<dbReference type="InterPro" id="IPR011991">
    <property type="entry name" value="ArsR-like_HTH"/>
</dbReference>
<dbReference type="RefSeq" id="WP_014828306.1">
    <property type="nucleotide sequence ID" value="NC_018068.1"/>
</dbReference>
<reference evidence="5 6" key="1">
    <citation type="journal article" date="2012" name="J. Bacteriol.">
        <title>Complete genome sequences of Desulfosporosinus orientis DSM765T, Desulfosporosinus youngiae DSM17734T, Desulfosporosinus meridiei DSM13257T, and Desulfosporosinus acidiphilus DSM22704T.</title>
        <authorList>
            <person name="Pester M."/>
            <person name="Brambilla E."/>
            <person name="Alazard D."/>
            <person name="Rattei T."/>
            <person name="Weinmaier T."/>
            <person name="Han J."/>
            <person name="Lucas S."/>
            <person name="Lapidus A."/>
            <person name="Cheng J.F."/>
            <person name="Goodwin L."/>
            <person name="Pitluck S."/>
            <person name="Peters L."/>
            <person name="Ovchinnikova G."/>
            <person name="Teshima H."/>
            <person name="Detter J.C."/>
            <person name="Han C.S."/>
            <person name="Tapia R."/>
            <person name="Land M.L."/>
            <person name="Hauser L."/>
            <person name="Kyrpides N.C."/>
            <person name="Ivanova N.N."/>
            <person name="Pagani I."/>
            <person name="Huntmann M."/>
            <person name="Wei C.L."/>
            <person name="Davenport K.W."/>
            <person name="Daligault H."/>
            <person name="Chain P.S."/>
            <person name="Chen A."/>
            <person name="Mavromatis K."/>
            <person name="Markowitz V."/>
            <person name="Szeto E."/>
            <person name="Mikhailova N."/>
            <person name="Pati A."/>
            <person name="Wagner M."/>
            <person name="Woyke T."/>
            <person name="Ollivier B."/>
            <person name="Klenk H.P."/>
            <person name="Spring S."/>
            <person name="Loy A."/>
        </authorList>
    </citation>
    <scope>NUCLEOTIDE SEQUENCE [LARGE SCALE GENOMIC DNA]</scope>
    <source>
        <strain evidence="6">DSM 22704 / JCM 16185 / SJ4</strain>
    </source>
</reference>
<evidence type="ECO:0000256" key="3">
    <source>
        <dbReference type="ARBA" id="ARBA00023163"/>
    </source>
</evidence>
<organism evidence="5 6">
    <name type="scientific">Desulfosporosinus acidiphilus (strain DSM 22704 / JCM 16185 / SJ4)</name>
    <dbReference type="NCBI Taxonomy" id="646529"/>
    <lineage>
        <taxon>Bacteria</taxon>
        <taxon>Bacillati</taxon>
        <taxon>Bacillota</taxon>
        <taxon>Clostridia</taxon>
        <taxon>Eubacteriales</taxon>
        <taxon>Desulfitobacteriaceae</taxon>
        <taxon>Desulfosporosinus</taxon>
    </lineage>
</organism>
<keyword evidence="1" id="KW-0805">Transcription regulation</keyword>
<dbReference type="PANTHER" id="PTHR33154">
    <property type="entry name" value="TRANSCRIPTIONAL REGULATOR, ARSR FAMILY"/>
    <property type="match status" value="1"/>
</dbReference>
<dbReference type="Gene3D" id="1.10.10.10">
    <property type="entry name" value="Winged helix-like DNA-binding domain superfamily/Winged helix DNA-binding domain"/>
    <property type="match status" value="1"/>
</dbReference>
<dbReference type="NCBIfam" id="NF033788">
    <property type="entry name" value="HTH_metalloreg"/>
    <property type="match status" value="1"/>
</dbReference>
<dbReference type="eggNOG" id="COG0640">
    <property type="taxonomic scope" value="Bacteria"/>
</dbReference>
<feature type="domain" description="HTH arsR-type" evidence="4">
    <location>
        <begin position="1"/>
        <end position="92"/>
    </location>
</feature>
<keyword evidence="2" id="KW-0238">DNA-binding</keyword>
<protein>
    <recommendedName>
        <fullName evidence="4">HTH arsR-type domain-containing protein</fullName>
    </recommendedName>
</protein>
<dbReference type="GO" id="GO:0003700">
    <property type="term" value="F:DNA-binding transcription factor activity"/>
    <property type="evidence" value="ECO:0007669"/>
    <property type="project" value="InterPro"/>
</dbReference>
<dbReference type="EMBL" id="CP003639">
    <property type="protein sequence ID" value="AFM42318.1"/>
    <property type="molecule type" value="Genomic_DNA"/>
</dbReference>
<dbReference type="AlphaFoldDB" id="I4D944"/>
<dbReference type="eggNOG" id="COG3860">
    <property type="taxonomic scope" value="Bacteria"/>
</dbReference>
<name>I4D944_DESAJ</name>
<evidence type="ECO:0000256" key="2">
    <source>
        <dbReference type="ARBA" id="ARBA00023125"/>
    </source>
</evidence>
<dbReference type="HOGENOM" id="CLU_097806_1_1_9"/>
<dbReference type="SMART" id="SM00418">
    <property type="entry name" value="HTH_ARSR"/>
    <property type="match status" value="1"/>
</dbReference>
<keyword evidence="6" id="KW-1185">Reference proteome</keyword>
<keyword evidence="3" id="KW-0804">Transcription</keyword>
<dbReference type="Pfam" id="PF09860">
    <property type="entry name" value="DUF2087"/>
    <property type="match status" value="1"/>
</dbReference>
<dbReference type="InterPro" id="IPR001845">
    <property type="entry name" value="HTH_ArsR_DNA-bd_dom"/>
</dbReference>
<accession>I4D944</accession>
<dbReference type="InterPro" id="IPR036390">
    <property type="entry name" value="WH_DNA-bd_sf"/>
</dbReference>
<dbReference type="PROSITE" id="PS50987">
    <property type="entry name" value="HTH_ARSR_2"/>
    <property type="match status" value="1"/>
</dbReference>
<dbReference type="CDD" id="cd00090">
    <property type="entry name" value="HTH_ARSR"/>
    <property type="match status" value="1"/>
</dbReference>
<dbReference type="STRING" id="646529.Desaci_3429"/>
<gene>
    <name evidence="5" type="ordered locus">Desaci_3429</name>
</gene>
<dbReference type="InterPro" id="IPR036388">
    <property type="entry name" value="WH-like_DNA-bd_sf"/>
</dbReference>
<dbReference type="SUPFAM" id="SSF46785">
    <property type="entry name" value="Winged helix' DNA-binding domain"/>
    <property type="match status" value="1"/>
</dbReference>
<dbReference type="Pfam" id="PF12840">
    <property type="entry name" value="HTH_20"/>
    <property type="match status" value="1"/>
</dbReference>
<dbReference type="KEGG" id="dai:Desaci_3429"/>
<evidence type="ECO:0000313" key="5">
    <source>
        <dbReference type="EMBL" id="AFM42318.1"/>
    </source>
</evidence>
<dbReference type="GO" id="GO:0003677">
    <property type="term" value="F:DNA binding"/>
    <property type="evidence" value="ECO:0007669"/>
    <property type="project" value="UniProtKB-KW"/>
</dbReference>